<dbReference type="GO" id="GO:0005886">
    <property type="term" value="C:plasma membrane"/>
    <property type="evidence" value="ECO:0007669"/>
    <property type="project" value="UniProtKB-SubCell"/>
</dbReference>
<evidence type="ECO:0000256" key="4">
    <source>
        <dbReference type="ARBA" id="ARBA00022692"/>
    </source>
</evidence>
<evidence type="ECO:0000313" key="11">
    <source>
        <dbReference type="EMBL" id="PVY62548.1"/>
    </source>
</evidence>
<dbReference type="Gene3D" id="3.40.50.300">
    <property type="entry name" value="P-loop containing nucleotide triphosphate hydrolases"/>
    <property type="match status" value="1"/>
</dbReference>
<keyword evidence="5" id="KW-0547">Nucleotide-binding</keyword>
<dbReference type="EMBL" id="QEKO01000002">
    <property type="protein sequence ID" value="PVY62548.1"/>
    <property type="molecule type" value="Genomic_DNA"/>
</dbReference>
<feature type="domain" description="ABC transporter" evidence="10">
    <location>
        <begin position="339"/>
        <end position="584"/>
    </location>
</feature>
<feature type="transmembrane region" description="Helical" evidence="9">
    <location>
        <begin position="240"/>
        <end position="265"/>
    </location>
</feature>
<dbReference type="InterPro" id="IPR027417">
    <property type="entry name" value="P-loop_NTPase"/>
</dbReference>
<evidence type="ECO:0000256" key="2">
    <source>
        <dbReference type="ARBA" id="ARBA00022448"/>
    </source>
</evidence>
<dbReference type="GO" id="GO:0015658">
    <property type="term" value="F:branched-chain amino acid transmembrane transporter activity"/>
    <property type="evidence" value="ECO:0007669"/>
    <property type="project" value="InterPro"/>
</dbReference>
<dbReference type="CDD" id="cd03219">
    <property type="entry name" value="ABC_Mj1267_LivG_branched"/>
    <property type="match status" value="1"/>
</dbReference>
<keyword evidence="4 9" id="KW-0812">Transmembrane</keyword>
<sequence length="587" mass="62642">MKRQTVFLCLAALLFAAIALAPGFYVNLLAYVGLYSLVAVGLVLLTGVAGVTSFGQAAFVGIAAYTTAVMTTTFGLSPWLSLPACLALSGLSAWILGAITFRLSGHYLALGTMAWGLGLFYIMGDVAALGGHTGIPGVPRLPLDLLYEYSGRWYAVLIWAVAISVIIAIERILASRKGRAIRALKSGQQMAESFGVNTYTLKIQIFVFTGLVAGLAGWLYAHYIGFVNPTPFGIYASIEYLFMAVLGGAGYVWGAVLGAGIITLLRHWLQDVLPLVLGRSGNFDIVVLGVILMLVLHRARNGIAPVLARYVRSTPKEPPQGITRLMPRRSQPDPAAPLLELSGVTRKFGGLVAVNQLSFSLKNGEILGLIGPNGAGKSTTFNLVTNVLAPTSGEVRYAGQRIDGTGMRNIARLGIARTFQHVQLVSDRSVLENVALGAYLHGKRGLTSAALRLDQNEEAGLLAAAAAQVRRVGLADKMHEAAGSLALGQQRLIEVARALVTGPTLLLLDEPAAGLRHLEKQQLAQLLKDLREDGVSILLVEHDMDFVMNLVDRLVVMNFGEKLASGEPRQIRNNPSVIEAYLGGEAA</sequence>
<name>A0A2U1CNG6_9BURK</name>
<dbReference type="SUPFAM" id="SSF52540">
    <property type="entry name" value="P-loop containing nucleoside triphosphate hydrolases"/>
    <property type="match status" value="1"/>
</dbReference>
<feature type="transmembrane region" description="Helical" evidence="9">
    <location>
        <begin position="113"/>
        <end position="133"/>
    </location>
</feature>
<dbReference type="InterPro" id="IPR032823">
    <property type="entry name" value="BCA_ABC_TP_C"/>
</dbReference>
<dbReference type="PANTHER" id="PTHR45772">
    <property type="entry name" value="CONSERVED COMPONENT OF ABC TRANSPORTER FOR NATURAL AMINO ACIDS-RELATED"/>
    <property type="match status" value="1"/>
</dbReference>
<dbReference type="InterPro" id="IPR043428">
    <property type="entry name" value="LivM-like"/>
</dbReference>
<dbReference type="InterPro" id="IPR001851">
    <property type="entry name" value="ABC_transp_permease"/>
</dbReference>
<keyword evidence="2" id="KW-0813">Transport</keyword>
<keyword evidence="3" id="KW-1003">Cell membrane</keyword>
<keyword evidence="7 9" id="KW-1133">Transmembrane helix</keyword>
<evidence type="ECO:0000259" key="10">
    <source>
        <dbReference type="PROSITE" id="PS50893"/>
    </source>
</evidence>
<feature type="transmembrane region" description="Helical" evidence="9">
    <location>
        <begin position="194"/>
        <end position="220"/>
    </location>
</feature>
<evidence type="ECO:0000313" key="12">
    <source>
        <dbReference type="Proteomes" id="UP000246145"/>
    </source>
</evidence>
<protein>
    <submittedName>
        <fullName evidence="11">Amino acid/amide ABC transporter membrane protein 2 (HAAT family) /amino acid/amide ABC transporter ATP-binding protein 1 (HAAT family)</fullName>
    </submittedName>
</protein>
<dbReference type="CDD" id="cd06581">
    <property type="entry name" value="TM_PBP1_LivM_like"/>
    <property type="match status" value="1"/>
</dbReference>
<dbReference type="RefSeq" id="WP_116518415.1">
    <property type="nucleotide sequence ID" value="NZ_JACCEX010000002.1"/>
</dbReference>
<gene>
    <name evidence="11" type="ORF">C7440_2042</name>
</gene>
<dbReference type="STRING" id="1231391.GCA_000308195_02086"/>
<evidence type="ECO:0000256" key="5">
    <source>
        <dbReference type="ARBA" id="ARBA00022741"/>
    </source>
</evidence>
<dbReference type="Proteomes" id="UP000246145">
    <property type="component" value="Unassembled WGS sequence"/>
</dbReference>
<dbReference type="PROSITE" id="PS00211">
    <property type="entry name" value="ABC_TRANSPORTER_1"/>
    <property type="match status" value="1"/>
</dbReference>
<dbReference type="GO" id="GO:0016887">
    <property type="term" value="F:ATP hydrolysis activity"/>
    <property type="evidence" value="ECO:0007669"/>
    <property type="project" value="InterPro"/>
</dbReference>
<evidence type="ECO:0000256" key="9">
    <source>
        <dbReference type="SAM" id="Phobius"/>
    </source>
</evidence>
<feature type="transmembrane region" description="Helical" evidence="9">
    <location>
        <begin position="80"/>
        <end position="101"/>
    </location>
</feature>
<dbReference type="PROSITE" id="PS50893">
    <property type="entry name" value="ABC_TRANSPORTER_2"/>
    <property type="match status" value="1"/>
</dbReference>
<reference evidence="11 12" key="1">
    <citation type="submission" date="2018-04" db="EMBL/GenBank/DDBJ databases">
        <title>Genomic Encyclopedia of Type Strains, Phase IV (KMG-IV): sequencing the most valuable type-strain genomes for metagenomic binning, comparative biology and taxonomic classification.</title>
        <authorList>
            <person name="Goeker M."/>
        </authorList>
    </citation>
    <scope>NUCLEOTIDE SEQUENCE [LARGE SCALE GENOMIC DNA]</scope>
    <source>
        <strain evidence="11 12">DSM 10065</strain>
    </source>
</reference>
<evidence type="ECO:0000256" key="7">
    <source>
        <dbReference type="ARBA" id="ARBA00022989"/>
    </source>
</evidence>
<dbReference type="SMART" id="SM00382">
    <property type="entry name" value="AAA"/>
    <property type="match status" value="1"/>
</dbReference>
<keyword evidence="12" id="KW-1185">Reference proteome</keyword>
<comment type="caution">
    <text evidence="11">The sequence shown here is derived from an EMBL/GenBank/DDBJ whole genome shotgun (WGS) entry which is preliminary data.</text>
</comment>
<dbReference type="InterPro" id="IPR003439">
    <property type="entry name" value="ABC_transporter-like_ATP-bd"/>
</dbReference>
<organism evidence="11 12">
    <name type="scientific">Pusillimonas noertemannii</name>
    <dbReference type="NCBI Taxonomy" id="305977"/>
    <lineage>
        <taxon>Bacteria</taxon>
        <taxon>Pseudomonadati</taxon>
        <taxon>Pseudomonadota</taxon>
        <taxon>Betaproteobacteria</taxon>
        <taxon>Burkholderiales</taxon>
        <taxon>Alcaligenaceae</taxon>
        <taxon>Pusillimonas</taxon>
    </lineage>
</organism>
<dbReference type="Pfam" id="PF02653">
    <property type="entry name" value="BPD_transp_2"/>
    <property type="match status" value="1"/>
</dbReference>
<dbReference type="InterPro" id="IPR017871">
    <property type="entry name" value="ABC_transporter-like_CS"/>
</dbReference>
<proteinExistence type="predicted"/>
<feature type="transmembrane region" description="Helical" evidence="9">
    <location>
        <begin position="57"/>
        <end position="74"/>
    </location>
</feature>
<feature type="transmembrane region" description="Helical" evidence="9">
    <location>
        <begin position="153"/>
        <end position="173"/>
    </location>
</feature>
<evidence type="ECO:0000256" key="8">
    <source>
        <dbReference type="ARBA" id="ARBA00023136"/>
    </source>
</evidence>
<dbReference type="InterPro" id="IPR003593">
    <property type="entry name" value="AAA+_ATPase"/>
</dbReference>
<accession>A0A2U1CNG6</accession>
<keyword evidence="8 9" id="KW-0472">Membrane</keyword>
<dbReference type="GO" id="GO:0005524">
    <property type="term" value="F:ATP binding"/>
    <property type="evidence" value="ECO:0007669"/>
    <property type="project" value="UniProtKB-KW"/>
</dbReference>
<dbReference type="Pfam" id="PF00005">
    <property type="entry name" value="ABC_tran"/>
    <property type="match status" value="1"/>
</dbReference>
<dbReference type="Pfam" id="PF12399">
    <property type="entry name" value="BCA_ABC_TP_C"/>
    <property type="match status" value="1"/>
</dbReference>
<feature type="transmembrane region" description="Helical" evidence="9">
    <location>
        <begin position="272"/>
        <end position="296"/>
    </location>
</feature>
<dbReference type="AlphaFoldDB" id="A0A2U1CNG6"/>
<evidence type="ECO:0000256" key="3">
    <source>
        <dbReference type="ARBA" id="ARBA00022475"/>
    </source>
</evidence>
<keyword evidence="6 11" id="KW-0067">ATP-binding</keyword>
<dbReference type="PANTHER" id="PTHR45772:SF2">
    <property type="entry name" value="ABC TRANSPORTER ATP-BINDING PROTEIN"/>
    <property type="match status" value="1"/>
</dbReference>
<dbReference type="InterPro" id="IPR051120">
    <property type="entry name" value="ABC_AA/LPS_Transport"/>
</dbReference>
<comment type="subcellular location">
    <subcellularLocation>
        <location evidence="1">Cell membrane</location>
        <topology evidence="1">Multi-pass membrane protein</topology>
    </subcellularLocation>
</comment>
<evidence type="ECO:0000256" key="1">
    <source>
        <dbReference type="ARBA" id="ARBA00004651"/>
    </source>
</evidence>
<evidence type="ECO:0000256" key="6">
    <source>
        <dbReference type="ARBA" id="ARBA00022840"/>
    </source>
</evidence>
<dbReference type="FunFam" id="3.40.50.300:FF:000421">
    <property type="entry name" value="Branched-chain amino acid ABC transporter ATP-binding protein"/>
    <property type="match status" value="1"/>
</dbReference>
<dbReference type="OrthoDB" id="5290247at2"/>
<feature type="transmembrane region" description="Helical" evidence="9">
    <location>
        <begin position="29"/>
        <end position="50"/>
    </location>
</feature>